<dbReference type="Pfam" id="PF00245">
    <property type="entry name" value="Alk_phosphatase"/>
    <property type="match status" value="2"/>
</dbReference>
<dbReference type="Proteomes" id="UP000054709">
    <property type="component" value="Unassembled WGS sequence"/>
</dbReference>
<evidence type="ECO:0000256" key="6">
    <source>
        <dbReference type="ARBA" id="ARBA00022842"/>
    </source>
</evidence>
<protein>
    <submittedName>
        <fullName evidence="11">Alkaline phosphatase</fullName>
    </submittedName>
</protein>
<comment type="similarity">
    <text evidence="1 9">Belongs to the alkaline phosphatase family.</text>
</comment>
<accession>A0A0W1B1H6</accession>
<dbReference type="PRINTS" id="PR00113">
    <property type="entry name" value="ALKPHPHTASE"/>
</dbReference>
<comment type="caution">
    <text evidence="11">The sequence shown here is derived from an EMBL/GenBank/DDBJ whole genome shotgun (WGS) entry which is preliminary data.</text>
</comment>
<evidence type="ECO:0000256" key="7">
    <source>
        <dbReference type="PIRSR" id="PIRSR601952-1"/>
    </source>
</evidence>
<feature type="binding site" evidence="8">
    <location>
        <position position="147"/>
    </location>
    <ligand>
        <name>Mg(2+)</name>
        <dbReference type="ChEBI" id="CHEBI:18420"/>
    </ligand>
</feature>
<dbReference type="GO" id="GO:0004035">
    <property type="term" value="F:alkaline phosphatase activity"/>
    <property type="evidence" value="ECO:0007669"/>
    <property type="project" value="TreeGrafter"/>
</dbReference>
<dbReference type="EMBL" id="LCZJ02000018">
    <property type="protein sequence ID" value="KTD87315.1"/>
    <property type="molecule type" value="Genomic_DNA"/>
</dbReference>
<evidence type="ECO:0000256" key="8">
    <source>
        <dbReference type="PIRSR" id="PIRSR601952-2"/>
    </source>
</evidence>
<keyword evidence="5 8" id="KW-0862">Zinc</keyword>
<organism evidence="11 12">
    <name type="scientific">Paenibacillus etheri</name>
    <dbReference type="NCBI Taxonomy" id="1306852"/>
    <lineage>
        <taxon>Bacteria</taxon>
        <taxon>Bacillati</taxon>
        <taxon>Bacillota</taxon>
        <taxon>Bacilli</taxon>
        <taxon>Bacillales</taxon>
        <taxon>Paenibacillaceae</taxon>
        <taxon>Paenibacillus</taxon>
    </lineage>
</organism>
<evidence type="ECO:0000256" key="2">
    <source>
        <dbReference type="ARBA" id="ARBA00022553"/>
    </source>
</evidence>
<dbReference type="PANTHER" id="PTHR11596:SF5">
    <property type="entry name" value="ALKALINE PHOSPHATASE"/>
    <property type="match status" value="1"/>
</dbReference>
<comment type="cofactor">
    <cofactor evidence="8">
        <name>Zn(2+)</name>
        <dbReference type="ChEBI" id="CHEBI:29105"/>
    </cofactor>
    <text evidence="8">Binds 2 Zn(2+) ions.</text>
</comment>
<dbReference type="CDD" id="cd16012">
    <property type="entry name" value="ALP"/>
    <property type="match status" value="1"/>
</dbReference>
<sequence>MKSPKKYGVKTAIVATAATALFVSSVVTTQAPNQANAASSNTRNVILFVGDGMGTAQRNAIRLATVGEKGNLAMDSMPYAGLIHTSSTVPVTDSAASATAYASGVKTYNGAIGMDADKKSVQTIMEYAKSTGKSTGVVTTSQITDATGAAFGAHVEDRSKQSDIALQLLTNSKVDVLLGGGEDFWYPVGNPGTFADEPVADPSEKSKGTQGNLVDKAKQLGYSFVTNKTDMQKAKSGKLLGLFANEEMFQQNPEGEGDIYNPVVSLPEMTKKAIDTLAANKNGFFLMVEEEGTDEFAHQNNAKMTIKAGQELDKSVQVAKNFAKKNPDTLVLVLADHETGGFSIEAVNAEDESGDGISKEDGPFAIANSKQNFVVDWTTSGHTAVDIPITAMGKNAQLFTGVYENNEVFTKIAQAMGIKVK</sequence>
<dbReference type="SUPFAM" id="SSF53649">
    <property type="entry name" value="Alkaline phosphatase-like"/>
    <property type="match status" value="1"/>
</dbReference>
<evidence type="ECO:0000256" key="9">
    <source>
        <dbReference type="RuleBase" id="RU003946"/>
    </source>
</evidence>
<dbReference type="AlphaFoldDB" id="A0A0W1B1H6"/>
<evidence type="ECO:0000256" key="3">
    <source>
        <dbReference type="ARBA" id="ARBA00022723"/>
    </source>
</evidence>
<dbReference type="GO" id="GO:0046872">
    <property type="term" value="F:metal ion binding"/>
    <property type="evidence" value="ECO:0007669"/>
    <property type="project" value="UniProtKB-KW"/>
</dbReference>
<keyword evidence="4" id="KW-0378">Hydrolase</keyword>
<reference evidence="11 12" key="1">
    <citation type="journal article" date="2015" name="Int. Biodeterior. Biodegradation">
        <title>Physiological and genetic screening methods for the isolation of methyl tert-butyl ether-degrading bacteria for bioremediation purposes.</title>
        <authorList>
            <person name="Guisado I.M."/>
            <person name="Purswani J."/>
            <person name="Gonzalez Lopez J."/>
            <person name="Pozo C."/>
        </authorList>
    </citation>
    <scope>NUCLEOTIDE SEQUENCE [LARGE SCALE GENOMIC DNA]</scope>
    <source>
        <strain evidence="11 12">SH7</strain>
    </source>
</reference>
<keyword evidence="12" id="KW-1185">Reference proteome</keyword>
<feature type="binding site" evidence="8">
    <location>
        <position position="51"/>
    </location>
    <ligand>
        <name>Mg(2+)</name>
        <dbReference type="ChEBI" id="CHEBI:18420"/>
    </ligand>
</feature>
<feature type="signal peptide" evidence="10">
    <location>
        <begin position="1"/>
        <end position="29"/>
    </location>
</feature>
<evidence type="ECO:0000256" key="10">
    <source>
        <dbReference type="SAM" id="SignalP"/>
    </source>
</evidence>
<proteinExistence type="inferred from homology"/>
<feature type="binding site" evidence="8">
    <location>
        <position position="51"/>
    </location>
    <ligand>
        <name>Zn(2+)</name>
        <dbReference type="ChEBI" id="CHEBI:29105"/>
        <label>2</label>
    </ligand>
</feature>
<dbReference type="InterPro" id="IPR017850">
    <property type="entry name" value="Alkaline_phosphatase_core_sf"/>
</dbReference>
<feature type="binding site" evidence="8">
    <location>
        <position position="289"/>
    </location>
    <ligand>
        <name>Mg(2+)</name>
        <dbReference type="ChEBI" id="CHEBI:18420"/>
    </ligand>
</feature>
<feature type="binding site" evidence="8">
    <location>
        <position position="298"/>
    </location>
    <ligand>
        <name>Zn(2+)</name>
        <dbReference type="ChEBI" id="CHEBI:29105"/>
        <label>2</label>
    </ligand>
</feature>
<evidence type="ECO:0000256" key="1">
    <source>
        <dbReference type="ARBA" id="ARBA00005984"/>
    </source>
</evidence>
<feature type="active site" description="Phosphoserine intermediate" evidence="7">
    <location>
        <position position="94"/>
    </location>
</feature>
<evidence type="ECO:0000313" key="11">
    <source>
        <dbReference type="EMBL" id="KTD87315.1"/>
    </source>
</evidence>
<keyword evidence="10" id="KW-0732">Signal</keyword>
<keyword evidence="3 8" id="KW-0479">Metal-binding</keyword>
<dbReference type="InterPro" id="IPR001952">
    <property type="entry name" value="Alkaline_phosphatase"/>
</dbReference>
<dbReference type="PROSITE" id="PS00123">
    <property type="entry name" value="ALKALINE_PHOSPHATASE"/>
    <property type="match status" value="1"/>
</dbReference>
<dbReference type="Gene3D" id="3.40.720.10">
    <property type="entry name" value="Alkaline Phosphatase, subunit A"/>
    <property type="match status" value="1"/>
</dbReference>
<feature type="binding site" evidence="8">
    <location>
        <position position="336"/>
    </location>
    <ligand>
        <name>Zn(2+)</name>
        <dbReference type="ChEBI" id="CHEBI:29105"/>
        <label>2</label>
    </ligand>
</feature>
<feature type="binding site" evidence="8">
    <location>
        <position position="145"/>
    </location>
    <ligand>
        <name>Mg(2+)</name>
        <dbReference type="ChEBI" id="CHEBI:18420"/>
    </ligand>
</feature>
<evidence type="ECO:0000313" key="12">
    <source>
        <dbReference type="Proteomes" id="UP000054709"/>
    </source>
</evidence>
<gene>
    <name evidence="11" type="ORF">UQ64_10830</name>
</gene>
<dbReference type="InterPro" id="IPR018299">
    <property type="entry name" value="Alkaline_phosphatase_AS"/>
</dbReference>
<evidence type="ECO:0000256" key="5">
    <source>
        <dbReference type="ARBA" id="ARBA00022833"/>
    </source>
</evidence>
<dbReference type="OrthoDB" id="9794455at2"/>
<name>A0A0W1B1H6_9BACL</name>
<evidence type="ECO:0000256" key="4">
    <source>
        <dbReference type="ARBA" id="ARBA00022801"/>
    </source>
</evidence>
<keyword evidence="2" id="KW-0597">Phosphoprotein</keyword>
<dbReference type="SMART" id="SM00098">
    <property type="entry name" value="alkPPc"/>
    <property type="match status" value="1"/>
</dbReference>
<feature type="binding site" evidence="8">
    <location>
        <position position="337"/>
    </location>
    <ligand>
        <name>Zn(2+)</name>
        <dbReference type="ChEBI" id="CHEBI:29105"/>
        <label>2</label>
    </ligand>
</feature>
<feature type="chain" id="PRO_5039186690" evidence="10">
    <location>
        <begin position="30"/>
        <end position="421"/>
    </location>
</feature>
<feature type="binding site" evidence="8">
    <location>
        <position position="294"/>
    </location>
    <ligand>
        <name>Zn(2+)</name>
        <dbReference type="ChEBI" id="CHEBI:29105"/>
        <label>2</label>
    </ligand>
</feature>
<dbReference type="PANTHER" id="PTHR11596">
    <property type="entry name" value="ALKALINE PHOSPHATASE"/>
    <property type="match status" value="1"/>
</dbReference>
<feature type="binding site" evidence="8">
    <location>
        <position position="382"/>
    </location>
    <ligand>
        <name>Zn(2+)</name>
        <dbReference type="ChEBI" id="CHEBI:29105"/>
        <label>2</label>
    </ligand>
</feature>
<comment type="cofactor">
    <cofactor evidence="8">
        <name>Mg(2+)</name>
        <dbReference type="ChEBI" id="CHEBI:18420"/>
    </cofactor>
    <text evidence="8">Binds 1 Mg(2+) ion.</text>
</comment>
<keyword evidence="6 8" id="KW-0460">Magnesium</keyword>
<dbReference type="RefSeq" id="WP_060622840.1">
    <property type="nucleotide sequence ID" value="NZ_LCZJ02000018.1"/>
</dbReference>